<dbReference type="Gene3D" id="3.20.20.70">
    <property type="entry name" value="Aldolase class I"/>
    <property type="match status" value="1"/>
</dbReference>
<sequence length="195" mass="21657">MKRGSVEIPRMGKTMNLYPVIPAVRAEKDIEEALESPSEVIFLLTGTVMNIEEIVYKLKNGKKEVFVHVDLVKGLSLDRCSLEFLREIVGVDGIISTHIHLLKIARKLGMRIIQRVFLVDSGALESGLAQAEDLEPDFLEILPGIVPEFIKEITKRYSGDIIAGGLIRKKEQVFAALEAGAKAISTSCKDLWKII</sequence>
<dbReference type="OrthoDB" id="9799580at2"/>
<dbReference type="AlphaFoldDB" id="Q9X1E5"/>
<dbReference type="Pfam" id="PF04309">
    <property type="entry name" value="G3P_antiterm"/>
    <property type="match status" value="1"/>
</dbReference>
<proteinExistence type="predicted"/>
<dbReference type="InterPro" id="IPR006699">
    <property type="entry name" value="GlpP"/>
</dbReference>
<dbReference type="GO" id="GO:0006355">
    <property type="term" value="P:regulation of DNA-templated transcription"/>
    <property type="evidence" value="ECO:0007669"/>
    <property type="project" value="InterPro"/>
</dbReference>
<accession>G4FFG6</accession>
<keyword evidence="2" id="KW-1185">Reference proteome</keyword>
<dbReference type="KEGG" id="tmm:Tmari_1437"/>
<dbReference type="EMBL" id="AE000512">
    <property type="protein sequence ID" value="AAD36501.1"/>
    <property type="molecule type" value="Genomic_DNA"/>
</dbReference>
<gene>
    <name evidence="1" type="ordered locus">TM_1431</name>
</gene>
<dbReference type="InterPro" id="IPR013785">
    <property type="entry name" value="Aldolase_TIM"/>
</dbReference>
<dbReference type="SUPFAM" id="SSF110391">
    <property type="entry name" value="GlpP-like"/>
    <property type="match status" value="1"/>
</dbReference>
<dbReference type="KEGG" id="tma:TM1431"/>
<dbReference type="RefSeq" id="WP_004081688.1">
    <property type="nucleotide sequence ID" value="NC_000853.1"/>
</dbReference>
<dbReference type="PIRSF" id="PIRSF016897">
    <property type="entry name" value="GlpP"/>
    <property type="match status" value="1"/>
</dbReference>
<reference evidence="1 2" key="1">
    <citation type="journal article" date="1999" name="Nature">
        <title>Evidence for lateral gene transfer between Archaea and Bacteria from genome sequence of Thermotoga maritima.</title>
        <authorList>
            <person name="Nelson K.E."/>
            <person name="Clayton R.A."/>
            <person name="Gill S.R."/>
            <person name="Gwinn M.L."/>
            <person name="Dodson R.J."/>
            <person name="Haft D.H."/>
            <person name="Hickey E.K."/>
            <person name="Peterson J.D."/>
            <person name="Nelson W.C."/>
            <person name="Ketchum K.A."/>
            <person name="McDonald L."/>
            <person name="Utterback T.R."/>
            <person name="Malek J.A."/>
            <person name="Linher K.D."/>
            <person name="Garrett M.M."/>
            <person name="Stewart A.M."/>
            <person name="Cotton M.D."/>
            <person name="Pratt M.S."/>
            <person name="Phillips C.A."/>
            <person name="Richardson D."/>
            <person name="Heidelberg J."/>
            <person name="Sutton G.G."/>
            <person name="Fleischmann R.D."/>
            <person name="White O."/>
            <person name="Salzberg S.L."/>
            <person name="Smith H.O."/>
            <person name="Venter J.C."/>
            <person name="Fraser C.M."/>
        </authorList>
    </citation>
    <scope>NUCLEOTIDE SEQUENCE [LARGE SCALE GENOMIC DNA]</scope>
    <source>
        <strain evidence="2">ATCC 43589 / DSM 3109 / JCM 10099 / NBRC 100826 / MSB8</strain>
    </source>
</reference>
<dbReference type="InParanoid" id="Q9X1E5"/>
<dbReference type="PANTHER" id="PTHR35787">
    <property type="entry name" value="GLYCEROL UPTAKE OPERON ANTITERMINATOR REGULATORY PROTEIN"/>
    <property type="match status" value="1"/>
</dbReference>
<dbReference type="PATRIC" id="fig|243274.17.peg.1437"/>
<organism evidence="1 2">
    <name type="scientific">Thermotoga maritima (strain ATCC 43589 / DSM 3109 / JCM 10099 / NBRC 100826 / MSB8)</name>
    <dbReference type="NCBI Taxonomy" id="243274"/>
    <lineage>
        <taxon>Bacteria</taxon>
        <taxon>Thermotogati</taxon>
        <taxon>Thermotogota</taxon>
        <taxon>Thermotogae</taxon>
        <taxon>Thermotogales</taxon>
        <taxon>Thermotogaceae</taxon>
        <taxon>Thermotoga</taxon>
    </lineage>
</organism>
<dbReference type="Proteomes" id="UP000008183">
    <property type="component" value="Chromosome"/>
</dbReference>
<dbReference type="PaxDb" id="243274-THEMA_07160"/>
<dbReference type="PIR" id="D72254">
    <property type="entry name" value="D72254"/>
</dbReference>
<dbReference type="PANTHER" id="PTHR35787:SF1">
    <property type="entry name" value="GLYCEROL UPTAKE OPERON ANTITERMINATOR REGULATORY PROTEIN"/>
    <property type="match status" value="1"/>
</dbReference>
<evidence type="ECO:0000313" key="2">
    <source>
        <dbReference type="Proteomes" id="UP000008183"/>
    </source>
</evidence>
<accession>Q9X1E5</accession>
<evidence type="ECO:0000313" key="1">
    <source>
        <dbReference type="EMBL" id="AAD36501.1"/>
    </source>
</evidence>
<dbReference type="GO" id="GO:0006071">
    <property type="term" value="P:glycerol metabolic process"/>
    <property type="evidence" value="ECO:0007669"/>
    <property type="project" value="InterPro"/>
</dbReference>
<protein>
    <submittedName>
        <fullName evidence="1">Glycerol uptake operon antiterminator</fullName>
    </submittedName>
</protein>
<dbReference type="EnsemblBacteria" id="AAD36501">
    <property type="protein sequence ID" value="AAD36501"/>
    <property type="gene ID" value="TM_1431"/>
</dbReference>
<name>Q9X1E5_THEMA</name>
<dbReference type="KEGG" id="tmw:THMA_1461"/>
<dbReference type="FunCoup" id="Q9X1E5">
    <property type="interactions" value="19"/>
</dbReference>
<dbReference type="SMR" id="Q9X1E5"/>